<evidence type="ECO:0000313" key="14">
    <source>
        <dbReference type="Proteomes" id="UP000694388"/>
    </source>
</evidence>
<keyword evidence="14" id="KW-1185">Reference proteome</keyword>
<keyword evidence="9" id="KW-0226">DNA condensation</keyword>
<evidence type="ECO:0000256" key="3">
    <source>
        <dbReference type="ARBA" id="ARBA00009471"/>
    </source>
</evidence>
<name>A0A8C4WXY2_EPTBU</name>
<proteinExistence type="inferred from homology"/>
<evidence type="ECO:0000256" key="9">
    <source>
        <dbReference type="ARBA" id="ARBA00023067"/>
    </source>
</evidence>
<keyword evidence="5" id="KW-0158">Chromosome</keyword>
<evidence type="ECO:0000256" key="4">
    <source>
        <dbReference type="ARBA" id="ARBA00016065"/>
    </source>
</evidence>
<dbReference type="GO" id="GO:0005737">
    <property type="term" value="C:cytoplasm"/>
    <property type="evidence" value="ECO:0007669"/>
    <property type="project" value="UniProtKB-SubCell"/>
</dbReference>
<accession>A0A8C4WXY2</accession>
<dbReference type="Pfam" id="PF05786">
    <property type="entry name" value="Cnd2"/>
    <property type="match status" value="1"/>
</dbReference>
<reference evidence="13" key="1">
    <citation type="submission" date="2025-08" db="UniProtKB">
        <authorList>
            <consortium name="Ensembl"/>
        </authorList>
    </citation>
    <scope>IDENTIFICATION</scope>
</reference>
<evidence type="ECO:0000256" key="10">
    <source>
        <dbReference type="ARBA" id="ARBA00023306"/>
    </source>
</evidence>
<dbReference type="GO" id="GO:0003682">
    <property type="term" value="F:chromatin binding"/>
    <property type="evidence" value="ECO:0007669"/>
    <property type="project" value="TreeGrafter"/>
</dbReference>
<evidence type="ECO:0000313" key="13">
    <source>
        <dbReference type="Ensembl" id="ENSEBUP00000018977.1"/>
    </source>
</evidence>
<dbReference type="Proteomes" id="UP000694388">
    <property type="component" value="Unplaced"/>
</dbReference>
<evidence type="ECO:0000256" key="8">
    <source>
        <dbReference type="ARBA" id="ARBA00022776"/>
    </source>
</evidence>
<sequence>MNTAMNFPVFHQLGVLPNTPPVVSISPTARRKSYLPFSPRQSPLLLTEDGTVNANDRRERRKTNLLLQGAYSPGSPSQNRRRSQIGTSSGLSNTQIAEHYSICIKLSAENKITTKNVFGLHLIDYMADLLKEKGTDMTNFQMAAGTLDASAKIYAVRVDAVHSEAYKMLGGLGREAVPTQGSDAEDSSLASPTTEKQKRQKKKKHTSSNIEENLSSITLTKLDVVEPHLLLDKAASSYDEQGVSGLFMNTLECSDSSWQLLFGSELIPLPVETTVTSSCSSTNDVSDLMDLFLETSFDNKELCPSFAFFTFSQSDEDEAAVEDHMVKSSQLTFNPNIEPYFSGEEEDDNGNAEWGDHVEGDGDEDLPDDDFVDDCKAPWMKTPSDAKRDIVMSVADVGVAALSQKLALNPGEYSYFNPKVMEGWVGPDHWTLRPFRKLYDQTQKKPKKVFELDFSKDADFEEDFHKSKVCAGVKHVMELQRYFEAVKLFPVFYVFLFSKFKTTSTGKWVLRGPSLTCWYPIVFILISIILHTTF</sequence>
<feature type="compositionally biased region" description="Polar residues" evidence="11">
    <location>
        <begin position="74"/>
        <end position="90"/>
    </location>
</feature>
<evidence type="ECO:0000256" key="5">
    <source>
        <dbReference type="ARBA" id="ARBA00022454"/>
    </source>
</evidence>
<comment type="subcellular location">
    <subcellularLocation>
        <location evidence="1">Chromosome</location>
    </subcellularLocation>
    <subcellularLocation>
        <location evidence="2">Cytoplasm</location>
    </subcellularLocation>
</comment>
<evidence type="ECO:0000256" key="1">
    <source>
        <dbReference type="ARBA" id="ARBA00004286"/>
    </source>
</evidence>
<keyword evidence="10" id="KW-0131">Cell cycle</keyword>
<keyword evidence="6" id="KW-0963">Cytoplasm</keyword>
<keyword evidence="12" id="KW-0812">Transmembrane</keyword>
<protein>
    <recommendedName>
        <fullName evidence="4">Condensin complex subunit 2</fullName>
    </recommendedName>
</protein>
<feature type="region of interest" description="Disordered" evidence="11">
    <location>
        <begin position="341"/>
        <end position="367"/>
    </location>
</feature>
<dbReference type="GeneTree" id="ENSGT00390000004149"/>
<comment type="similarity">
    <text evidence="3">Belongs to the CND2 (condensin subunit 2) family.</text>
</comment>
<feature type="transmembrane region" description="Helical" evidence="12">
    <location>
        <begin position="508"/>
        <end position="530"/>
    </location>
</feature>
<evidence type="ECO:0000256" key="7">
    <source>
        <dbReference type="ARBA" id="ARBA00022618"/>
    </source>
</evidence>
<reference evidence="13" key="2">
    <citation type="submission" date="2025-09" db="UniProtKB">
        <authorList>
            <consortium name="Ensembl"/>
        </authorList>
    </citation>
    <scope>IDENTIFICATION</scope>
</reference>
<keyword evidence="7" id="KW-0132">Cell division</keyword>
<feature type="region of interest" description="Disordered" evidence="11">
    <location>
        <begin position="67"/>
        <end position="90"/>
    </location>
</feature>
<evidence type="ECO:0000256" key="6">
    <source>
        <dbReference type="ARBA" id="ARBA00022490"/>
    </source>
</evidence>
<dbReference type="GO" id="GO:0007076">
    <property type="term" value="P:mitotic chromosome condensation"/>
    <property type="evidence" value="ECO:0007669"/>
    <property type="project" value="InterPro"/>
</dbReference>
<dbReference type="Ensembl" id="ENSEBUT00000019553.1">
    <property type="protein sequence ID" value="ENSEBUP00000018977.1"/>
    <property type="gene ID" value="ENSEBUG00000011822.1"/>
</dbReference>
<dbReference type="GO" id="GO:0051301">
    <property type="term" value="P:cell division"/>
    <property type="evidence" value="ECO:0007669"/>
    <property type="project" value="UniProtKB-KW"/>
</dbReference>
<feature type="region of interest" description="Disordered" evidence="11">
    <location>
        <begin position="177"/>
        <end position="209"/>
    </location>
</feature>
<dbReference type="GO" id="GO:0000796">
    <property type="term" value="C:condensin complex"/>
    <property type="evidence" value="ECO:0007669"/>
    <property type="project" value="InterPro"/>
</dbReference>
<evidence type="ECO:0000256" key="12">
    <source>
        <dbReference type="SAM" id="Phobius"/>
    </source>
</evidence>
<organism evidence="13 14">
    <name type="scientific">Eptatretus burgeri</name>
    <name type="common">Inshore hagfish</name>
    <dbReference type="NCBI Taxonomy" id="7764"/>
    <lineage>
        <taxon>Eukaryota</taxon>
        <taxon>Metazoa</taxon>
        <taxon>Chordata</taxon>
        <taxon>Craniata</taxon>
        <taxon>Vertebrata</taxon>
        <taxon>Cyclostomata</taxon>
        <taxon>Myxini</taxon>
        <taxon>Myxiniformes</taxon>
        <taxon>Myxinidae</taxon>
        <taxon>Eptatretinae</taxon>
        <taxon>Eptatretus</taxon>
    </lineage>
</organism>
<dbReference type="PANTHER" id="PTHR13108">
    <property type="entry name" value="CONDENSIN COMPLEX SUBUNIT 2"/>
    <property type="match status" value="1"/>
</dbReference>
<keyword evidence="12" id="KW-0472">Membrane</keyword>
<evidence type="ECO:0000256" key="2">
    <source>
        <dbReference type="ARBA" id="ARBA00004496"/>
    </source>
</evidence>
<dbReference type="InterPro" id="IPR022816">
    <property type="entry name" value="Condensin_barren_su2"/>
</dbReference>
<dbReference type="PANTHER" id="PTHR13108:SF9">
    <property type="entry name" value="CONDENSIN COMPLEX SUBUNIT 2"/>
    <property type="match status" value="1"/>
</dbReference>
<keyword evidence="8" id="KW-0498">Mitosis</keyword>
<evidence type="ECO:0000256" key="11">
    <source>
        <dbReference type="SAM" id="MobiDB-lite"/>
    </source>
</evidence>
<dbReference type="AlphaFoldDB" id="A0A8C4WXY2"/>
<keyword evidence="12" id="KW-1133">Transmembrane helix</keyword>